<comment type="caution">
    <text evidence="2">The sequence shown here is derived from an EMBL/GenBank/DDBJ whole genome shotgun (WGS) entry which is preliminary data.</text>
</comment>
<evidence type="ECO:0000313" key="3">
    <source>
        <dbReference type="Proteomes" id="UP000533469"/>
    </source>
</evidence>
<dbReference type="Proteomes" id="UP000533469">
    <property type="component" value="Unassembled WGS sequence"/>
</dbReference>
<name>A0A839Z9W0_9HYPH</name>
<protein>
    <recommendedName>
        <fullName evidence="1">Bro-N domain-containing protein</fullName>
    </recommendedName>
</protein>
<gene>
    <name evidence="2" type="ORF">FHS55_002118</name>
</gene>
<dbReference type="AlphaFoldDB" id="A0A839Z9W0"/>
<feature type="domain" description="Bro-N" evidence="1">
    <location>
        <begin position="1"/>
        <end position="104"/>
    </location>
</feature>
<accession>A0A839Z9W0</accession>
<keyword evidence="3" id="KW-1185">Reference proteome</keyword>
<proteinExistence type="predicted"/>
<dbReference type="PANTHER" id="PTHR36180:SF2">
    <property type="entry name" value="BRO FAMILY PROTEIN"/>
    <property type="match status" value="1"/>
</dbReference>
<dbReference type="Pfam" id="PF02498">
    <property type="entry name" value="Bro-N"/>
    <property type="match status" value="1"/>
</dbReference>
<dbReference type="SMART" id="SM01040">
    <property type="entry name" value="Bro-N"/>
    <property type="match status" value="1"/>
</dbReference>
<evidence type="ECO:0000259" key="1">
    <source>
        <dbReference type="PROSITE" id="PS51750"/>
    </source>
</evidence>
<dbReference type="EMBL" id="JACICD010000003">
    <property type="protein sequence ID" value="MBB3771519.1"/>
    <property type="molecule type" value="Genomic_DNA"/>
</dbReference>
<dbReference type="RefSeq" id="WP_183189667.1">
    <property type="nucleotide sequence ID" value="NZ_JACICD010000003.1"/>
</dbReference>
<reference evidence="2 3" key="1">
    <citation type="submission" date="2020-08" db="EMBL/GenBank/DDBJ databases">
        <title>Genomic Encyclopedia of Type Strains, Phase IV (KMG-IV): sequencing the most valuable type-strain genomes for metagenomic binning, comparative biology and taxonomic classification.</title>
        <authorList>
            <person name="Goeker M."/>
        </authorList>
    </citation>
    <scope>NUCLEOTIDE SEQUENCE [LARGE SCALE GENOMIC DNA]</scope>
    <source>
        <strain evidence="2 3">DSM 5895</strain>
    </source>
</reference>
<organism evidence="2 3">
    <name type="scientific">Ancylobacter tetraedralis</name>
    <dbReference type="NCBI Taxonomy" id="217068"/>
    <lineage>
        <taxon>Bacteria</taxon>
        <taxon>Pseudomonadati</taxon>
        <taxon>Pseudomonadota</taxon>
        <taxon>Alphaproteobacteria</taxon>
        <taxon>Hyphomicrobiales</taxon>
        <taxon>Xanthobacteraceae</taxon>
        <taxon>Ancylobacter</taxon>
    </lineage>
</organism>
<evidence type="ECO:0000313" key="2">
    <source>
        <dbReference type="EMBL" id="MBB3771519.1"/>
    </source>
</evidence>
<dbReference type="PANTHER" id="PTHR36180">
    <property type="entry name" value="DNA-BINDING PROTEIN-RELATED-RELATED"/>
    <property type="match status" value="1"/>
</dbReference>
<dbReference type="InterPro" id="IPR003497">
    <property type="entry name" value="BRO_N_domain"/>
</dbReference>
<sequence length="283" mass="31357">MNAIVNFDFEGKGVRTVTIDNEPWFVGLDVCRILEIKDHTQALDRLSDDERGGCTVPTPRGEQQVIVISEPGVYRLVFASRKPAAERFKRWLAHEVLPALRKTGSYVMPAARRPLRPRFKGDLHPAEVSAWSSAARVYHAVYGKKAAQELIERSPLPPPSAALALSAGRWSADDTLAFLLDLAAGDALTLGELVRAALNDKAKRRDLEEYGVLLLDLDAGPAMIVADDHPFLRQGFEDTEICYAWKDRLRLLPGAHRAAKPMQIDGKLRRGVVVPMITHSPPE</sequence>
<dbReference type="PROSITE" id="PS51750">
    <property type="entry name" value="BRO_N"/>
    <property type="match status" value="1"/>
</dbReference>